<evidence type="ECO:0000313" key="1">
    <source>
        <dbReference type="EMBL" id="KAJ7535947.1"/>
    </source>
</evidence>
<gene>
    <name evidence="1" type="ORF">O6H91_12G051500</name>
</gene>
<reference evidence="2" key="1">
    <citation type="journal article" date="2024" name="Proc. Natl. Acad. Sci. U.S.A.">
        <title>Extraordinary preservation of gene collinearity over three hundred million years revealed in homosporous lycophytes.</title>
        <authorList>
            <person name="Li C."/>
            <person name="Wickell D."/>
            <person name="Kuo L.Y."/>
            <person name="Chen X."/>
            <person name="Nie B."/>
            <person name="Liao X."/>
            <person name="Peng D."/>
            <person name="Ji J."/>
            <person name="Jenkins J."/>
            <person name="Williams M."/>
            <person name="Shu S."/>
            <person name="Plott C."/>
            <person name="Barry K."/>
            <person name="Rajasekar S."/>
            <person name="Grimwood J."/>
            <person name="Han X."/>
            <person name="Sun S."/>
            <person name="Hou Z."/>
            <person name="He W."/>
            <person name="Dai G."/>
            <person name="Sun C."/>
            <person name="Schmutz J."/>
            <person name="Leebens-Mack J.H."/>
            <person name="Li F.W."/>
            <person name="Wang L."/>
        </authorList>
    </citation>
    <scope>NUCLEOTIDE SEQUENCE [LARGE SCALE GENOMIC DNA]</scope>
    <source>
        <strain evidence="2">cv. PW_Plant_1</strain>
    </source>
</reference>
<organism evidence="1 2">
    <name type="scientific">Diphasiastrum complanatum</name>
    <name type="common">Issler's clubmoss</name>
    <name type="synonym">Lycopodium complanatum</name>
    <dbReference type="NCBI Taxonomy" id="34168"/>
    <lineage>
        <taxon>Eukaryota</taxon>
        <taxon>Viridiplantae</taxon>
        <taxon>Streptophyta</taxon>
        <taxon>Embryophyta</taxon>
        <taxon>Tracheophyta</taxon>
        <taxon>Lycopodiopsida</taxon>
        <taxon>Lycopodiales</taxon>
        <taxon>Lycopodiaceae</taxon>
        <taxon>Lycopodioideae</taxon>
        <taxon>Diphasiastrum</taxon>
    </lineage>
</organism>
<name>A0ACC2C1Q9_DIPCM</name>
<dbReference type="Proteomes" id="UP001162992">
    <property type="component" value="Chromosome 12"/>
</dbReference>
<dbReference type="EMBL" id="CM055103">
    <property type="protein sequence ID" value="KAJ7535947.1"/>
    <property type="molecule type" value="Genomic_DNA"/>
</dbReference>
<accession>A0ACC2C1Q9</accession>
<evidence type="ECO:0000313" key="2">
    <source>
        <dbReference type="Proteomes" id="UP001162992"/>
    </source>
</evidence>
<protein>
    <submittedName>
        <fullName evidence="1">Uncharacterized protein</fullName>
    </submittedName>
</protein>
<comment type="caution">
    <text evidence="1">The sequence shown here is derived from an EMBL/GenBank/DDBJ whole genome shotgun (WGS) entry which is preliminary data.</text>
</comment>
<proteinExistence type="predicted"/>
<keyword evidence="2" id="KW-1185">Reference proteome</keyword>
<sequence length="108" mass="12016">MAESFSSFNEDDASLDGLCNGKQLSEITCFPSAISKPDSKAKRRSSIKPSLETVGFLNPLHGSDPVKVELNQLENEVKGHYMDCSRERCSSYFIFSERSGGIWKCLKC</sequence>